<dbReference type="InterPro" id="IPR013087">
    <property type="entry name" value="Znf_C2H2_type"/>
</dbReference>
<dbReference type="Gene3D" id="3.30.40.10">
    <property type="entry name" value="Zinc/RING finger domain, C3HC4 (zinc finger)"/>
    <property type="match status" value="1"/>
</dbReference>
<evidence type="ECO:0000313" key="6">
    <source>
        <dbReference type="Proteomes" id="UP000003163"/>
    </source>
</evidence>
<dbReference type="OrthoDB" id="3838338at2759"/>
<dbReference type="Pfam" id="PF13920">
    <property type="entry name" value="zf-C3HC4_3"/>
    <property type="match status" value="1"/>
</dbReference>
<dbReference type="PROSITE" id="PS50089">
    <property type="entry name" value="ZF_RING_2"/>
    <property type="match status" value="1"/>
</dbReference>
<feature type="region of interest" description="Disordered" evidence="2">
    <location>
        <begin position="113"/>
        <end position="132"/>
    </location>
</feature>
<dbReference type="GO" id="GO:0043022">
    <property type="term" value="F:ribosome binding"/>
    <property type="evidence" value="ECO:0007669"/>
    <property type="project" value="TreeGrafter"/>
</dbReference>
<dbReference type="PANTHER" id="PTHR22938">
    <property type="entry name" value="ZINC FINGER PROTEIN 598"/>
    <property type="match status" value="1"/>
</dbReference>
<dbReference type="InParanoid" id="J9D361"/>
<accession>J9D361</accession>
<feature type="compositionally biased region" description="Polar residues" evidence="2">
    <location>
        <begin position="535"/>
        <end position="547"/>
    </location>
</feature>
<feature type="region of interest" description="Disordered" evidence="2">
    <location>
        <begin position="527"/>
        <end position="547"/>
    </location>
</feature>
<name>J9D361_EDHAE</name>
<dbReference type="SUPFAM" id="SSF57850">
    <property type="entry name" value="RING/U-box"/>
    <property type="match status" value="1"/>
</dbReference>
<dbReference type="PROSITE" id="PS00028">
    <property type="entry name" value="ZINC_FINGER_C2H2_1"/>
    <property type="match status" value="2"/>
</dbReference>
<dbReference type="GO" id="GO:0061630">
    <property type="term" value="F:ubiquitin protein ligase activity"/>
    <property type="evidence" value="ECO:0007669"/>
    <property type="project" value="InterPro"/>
</dbReference>
<dbReference type="VEuPathDB" id="MicrosporidiaDB:EDEG_03534"/>
<dbReference type="InterPro" id="IPR044288">
    <property type="entry name" value="ZNF598/HEL2"/>
</dbReference>
<gene>
    <name evidence="5" type="ORF">EDEG_03534</name>
</gene>
<dbReference type="STRING" id="1003232.J9D361"/>
<evidence type="ECO:0000256" key="1">
    <source>
        <dbReference type="PROSITE-ProRule" id="PRU00042"/>
    </source>
</evidence>
<dbReference type="Proteomes" id="UP000003163">
    <property type="component" value="Unassembled WGS sequence"/>
</dbReference>
<dbReference type="SMART" id="SM00355">
    <property type="entry name" value="ZnF_C2H2"/>
    <property type="match status" value="4"/>
</dbReference>
<protein>
    <recommendedName>
        <fullName evidence="7">RING-type domain-containing protein</fullName>
    </recommendedName>
</protein>
<dbReference type="InterPro" id="IPR001841">
    <property type="entry name" value="Znf_RING"/>
</dbReference>
<proteinExistence type="predicted"/>
<feature type="compositionally biased region" description="Basic and acidic residues" evidence="2">
    <location>
        <begin position="119"/>
        <end position="132"/>
    </location>
</feature>
<feature type="domain" description="RING-type" evidence="3">
    <location>
        <begin position="202"/>
        <end position="242"/>
    </location>
</feature>
<comment type="caution">
    <text evidence="5">The sequence shown here is derived from an EMBL/GenBank/DDBJ whole genome shotgun (WGS) entry which is preliminary data.</text>
</comment>
<dbReference type="GO" id="GO:0072344">
    <property type="term" value="P:rescue of stalled ribosome"/>
    <property type="evidence" value="ECO:0007669"/>
    <property type="project" value="InterPro"/>
</dbReference>
<keyword evidence="6" id="KW-1185">Reference proteome</keyword>
<dbReference type="EMBL" id="AFBI03000096">
    <property type="protein sequence ID" value="EJW02009.2"/>
    <property type="molecule type" value="Genomic_DNA"/>
</dbReference>
<organism evidence="5 6">
    <name type="scientific">Edhazardia aedis (strain USNM 41457)</name>
    <name type="common">Microsporidian parasite</name>
    <dbReference type="NCBI Taxonomy" id="1003232"/>
    <lineage>
        <taxon>Eukaryota</taxon>
        <taxon>Fungi</taxon>
        <taxon>Fungi incertae sedis</taxon>
        <taxon>Microsporidia</taxon>
        <taxon>Edhazardia</taxon>
    </lineage>
</organism>
<evidence type="ECO:0000259" key="3">
    <source>
        <dbReference type="PROSITE" id="PS50089"/>
    </source>
</evidence>
<keyword evidence="1" id="KW-0862">Zinc</keyword>
<dbReference type="PROSITE" id="PS50157">
    <property type="entry name" value="ZINC_FINGER_C2H2_2"/>
    <property type="match status" value="1"/>
</dbReference>
<keyword evidence="1" id="KW-0863">Zinc-finger</keyword>
<sequence length="889" mass="103009">MSLLQTDCAKLSAKKRKKKTKQTMIIVVYSIYSKLDEENNEQRIDKSITFSCDSRDVAKKESEDGGIFIVERRNSLTIGEQGNKSLLDSGIKTSSRYIKSDNGNLKNLTRMKKSSVSKENGENHILDPEMPKNNETANKMCGLNVVQVSNSCKNIADKDDFDINTSSQVKNKEKEKEIKKLQNIENFRNKIDKNVVKEIFECLICLSTKEKEIKYECGHSCCFKCSARLIYLFEDRTCPICKQDSNHILNKEEVDFLLRFKCQLCDSIFKTKTNLSSHYKTHNKYLCFECIGNKKEFPFEYKIYNSAEKLLTHKKEGLIGENNNGFYGHYLCNFCNIYFHDTNLFIKHLRFNHEICTLCEKMGKRHVYFDKNNIKKHLKSFHYVCEFERCNGVSFCYPSELIEHNFRIHKYDFKSSAQSVSNKLKNSYSEFSDPAIQNSRFFNSKGRRSNNNSHDTNNFSESSTNINLLNALNNDGIEYNLSLNVYKKNECDIPCVSVYDIEEEMRSKAAQKIRALNSRRNSIKNDGFDTKISNRKNTPPDNSNIFSESDIKDLGTDIDEISRRLKNVILTNQKNKQTSKLSKLDNINNSKLGLNDSRKTEENYKEMTQFINQDYENQAPRLAIKNNIQQISNQAQKLEVPENNKIKELQDNYTINDKKNVYSQLSKEAYNVPKNKNMSISKQSNEDISNEEINNKKKTLNETKNLVNNNCKIQVISKSLHNQSQKIENKYSGWGDVSQKQKPIKVFTLPSYMNREIVHNSISQLDHIKSIISRSYTMDSVSSTEEIIEYIKSYIKREINTEALFEQVELVLGGKETYSLLDRIRTYFDPDSQKHIKEHLPIYKDKVYFPAVNNNHSVKKVNKSSSAKISKSLGFKILDVSSKKKSNKK</sequence>
<keyword evidence="1" id="KW-0479">Metal-binding</keyword>
<dbReference type="GO" id="GO:0008270">
    <property type="term" value="F:zinc ion binding"/>
    <property type="evidence" value="ECO:0007669"/>
    <property type="project" value="UniProtKB-KW"/>
</dbReference>
<evidence type="ECO:0000256" key="2">
    <source>
        <dbReference type="SAM" id="MobiDB-lite"/>
    </source>
</evidence>
<evidence type="ECO:0000313" key="5">
    <source>
        <dbReference type="EMBL" id="EJW02009.2"/>
    </source>
</evidence>
<reference evidence="5 6" key="1">
    <citation type="submission" date="2011-08" db="EMBL/GenBank/DDBJ databases">
        <authorList>
            <person name="Liu Z.J."/>
            <person name="Shi F.L."/>
            <person name="Lu J.Q."/>
            <person name="Li M."/>
            <person name="Wang Z.L."/>
        </authorList>
    </citation>
    <scope>NUCLEOTIDE SEQUENCE [LARGE SCALE GENOMIC DNA]</scope>
    <source>
        <strain evidence="5 6">USNM 41457</strain>
    </source>
</reference>
<dbReference type="HOGENOM" id="CLU_330944_0_0_1"/>
<dbReference type="InterPro" id="IPR013083">
    <property type="entry name" value="Znf_RING/FYVE/PHD"/>
</dbReference>
<dbReference type="PANTHER" id="PTHR22938:SF0">
    <property type="entry name" value="E3 UBIQUITIN-PROTEIN LIGASE ZNF598"/>
    <property type="match status" value="1"/>
</dbReference>
<reference evidence="6" key="2">
    <citation type="submission" date="2015-07" db="EMBL/GenBank/DDBJ databases">
        <title>Contrasting host-pathogen interactions and genome evolution in two generalist and specialist microsporidian pathogens of mosquitoes.</title>
        <authorList>
            <consortium name="The Broad Institute Genomics Platform"/>
            <consortium name="The Broad Institute Genome Sequencing Center for Infectious Disease"/>
            <person name="Cuomo C.A."/>
            <person name="Sanscrainte N.D."/>
            <person name="Goldberg J.M."/>
            <person name="Heiman D."/>
            <person name="Young S."/>
            <person name="Zeng Q."/>
            <person name="Becnel J.J."/>
            <person name="Birren B.W."/>
        </authorList>
    </citation>
    <scope>NUCLEOTIDE SEQUENCE [LARGE SCALE GENOMIC DNA]</scope>
    <source>
        <strain evidence="6">USNM 41457</strain>
    </source>
</reference>
<evidence type="ECO:0008006" key="7">
    <source>
        <dbReference type="Google" id="ProtNLM"/>
    </source>
</evidence>
<dbReference type="AlphaFoldDB" id="J9D361"/>
<dbReference type="GO" id="GO:0016567">
    <property type="term" value="P:protein ubiquitination"/>
    <property type="evidence" value="ECO:0007669"/>
    <property type="project" value="TreeGrafter"/>
</dbReference>
<evidence type="ECO:0000259" key="4">
    <source>
        <dbReference type="PROSITE" id="PS50157"/>
    </source>
</evidence>
<feature type="domain" description="C2H2-type" evidence="4">
    <location>
        <begin position="260"/>
        <end position="282"/>
    </location>
</feature>